<feature type="transmembrane region" description="Helical" evidence="6">
    <location>
        <begin position="383"/>
        <end position="401"/>
    </location>
</feature>
<comment type="subcellular location">
    <subcellularLocation>
        <location evidence="1">Cell membrane</location>
        <topology evidence="1">Multi-pass membrane protein</topology>
    </subcellularLocation>
</comment>
<dbReference type="InterPro" id="IPR032694">
    <property type="entry name" value="CopC/D"/>
</dbReference>
<feature type="transmembrane region" description="Helical" evidence="6">
    <location>
        <begin position="75"/>
        <end position="96"/>
    </location>
</feature>
<evidence type="ECO:0000256" key="6">
    <source>
        <dbReference type="SAM" id="Phobius"/>
    </source>
</evidence>
<dbReference type="PANTHER" id="PTHR34820:SF4">
    <property type="entry name" value="INNER MEMBRANE PROTEIN YEBZ"/>
    <property type="match status" value="1"/>
</dbReference>
<evidence type="ECO:0000256" key="5">
    <source>
        <dbReference type="ARBA" id="ARBA00023136"/>
    </source>
</evidence>
<feature type="transmembrane region" description="Helical" evidence="6">
    <location>
        <begin position="351"/>
        <end position="371"/>
    </location>
</feature>
<dbReference type="GO" id="GO:0006825">
    <property type="term" value="P:copper ion transport"/>
    <property type="evidence" value="ECO:0007669"/>
    <property type="project" value="InterPro"/>
</dbReference>
<dbReference type="PANTHER" id="PTHR34820">
    <property type="entry name" value="INNER MEMBRANE PROTEIN YEBZ"/>
    <property type="match status" value="1"/>
</dbReference>
<feature type="transmembrane region" description="Helical" evidence="6">
    <location>
        <begin position="170"/>
        <end position="195"/>
    </location>
</feature>
<keyword evidence="3 6" id="KW-0812">Transmembrane</keyword>
<feature type="transmembrane region" description="Helical" evidence="6">
    <location>
        <begin position="579"/>
        <end position="603"/>
    </location>
</feature>
<evidence type="ECO:0000256" key="3">
    <source>
        <dbReference type="ARBA" id="ARBA00022692"/>
    </source>
</evidence>
<evidence type="ECO:0000256" key="4">
    <source>
        <dbReference type="ARBA" id="ARBA00022989"/>
    </source>
</evidence>
<dbReference type="EMBL" id="OCST01000005">
    <property type="protein sequence ID" value="SOE72352.1"/>
    <property type="molecule type" value="Genomic_DNA"/>
</dbReference>
<sequence length="651" mass="69666">MLALFGSLAFGGGADAPQLIDPGAAARYGLPISKLLVNIGVAGTIGALVLALFALDSGKPEFSRALDVAAGSSALWAVAAAASAFFTFLTVLQPTIRLDNAFGDVLAGFLTGTGLGQAWLATTLIAATVTVLCFAVRNVTVLLFVTVVAVVGLVPMSLEGHTGGTENHDSAITAIFLHVLFAGIWLGGLITIVLVKPTLEKGRLASVLARYSTVALISFIVVAASGYLSAQIRIEQIGNLLSPYGILVLVKVASLLALGLFGAMQRRFFIGRMQAAAGSGRGYFWWVVTAEIAFMGIASGVAAALARTATPIPEVTAADLARPTPAELLTGSPLPPPVTIERLFTLWNFDLLWILVCGFGIFFYVAAVLRLRRRGDTWPVLRTVLWVAGMLLLFYITNGGINVYEKFLFSQHMLAHMVLGMGIPVLLVPGAPITLALRTIEKRTDGSRGVREWLLLLVHSKYFEVLGKPLVAAVLFAGSLWAFYYTPLFGWATTNHIGHEWMVIHFLLTGYLFVQALIGVDPSPSRPPYPIRLLILLGTMAFHAFFGLALMSGTGLLLADWYGSMGWDTGITALQDQQIGGGIAWSVGEIPTVALAIVVAIMWSRSDAKESKRYDRKADRDGDAELDEYNSMLAGRARVDARLESTPNAGR</sequence>
<dbReference type="InterPro" id="IPR019108">
    <property type="entry name" value="Caa3_assmbl_CtaG-rel"/>
</dbReference>
<feature type="domain" description="Copper resistance protein D" evidence="7">
    <location>
        <begin position="207"/>
        <end position="305"/>
    </location>
</feature>
<evidence type="ECO:0000256" key="1">
    <source>
        <dbReference type="ARBA" id="ARBA00004651"/>
    </source>
</evidence>
<feature type="transmembrane region" description="Helical" evidence="6">
    <location>
        <begin position="116"/>
        <end position="134"/>
    </location>
</feature>
<gene>
    <name evidence="8" type="ORF">SAMN06296378_2467</name>
</gene>
<evidence type="ECO:0000313" key="8">
    <source>
        <dbReference type="EMBL" id="SOE72352.1"/>
    </source>
</evidence>
<feature type="transmembrane region" description="Helical" evidence="6">
    <location>
        <begin position="35"/>
        <end position="55"/>
    </location>
</feature>
<feature type="transmembrane region" description="Helical" evidence="6">
    <location>
        <begin position="207"/>
        <end position="229"/>
    </location>
</feature>
<keyword evidence="5 6" id="KW-0472">Membrane</keyword>
<dbReference type="InterPro" id="IPR008457">
    <property type="entry name" value="Cu-R_CopD_dom"/>
</dbReference>
<feature type="transmembrane region" description="Helical" evidence="6">
    <location>
        <begin position="533"/>
        <end position="559"/>
    </location>
</feature>
<organism evidence="8 9">
    <name type="scientific">Salinibacterium xinjiangense</name>
    <dbReference type="NCBI Taxonomy" id="386302"/>
    <lineage>
        <taxon>Bacteria</taxon>
        <taxon>Bacillati</taxon>
        <taxon>Actinomycetota</taxon>
        <taxon>Actinomycetes</taxon>
        <taxon>Micrococcales</taxon>
        <taxon>Microbacteriaceae</taxon>
        <taxon>Salinibacterium</taxon>
    </lineage>
</organism>
<feature type="transmembrane region" description="Helical" evidence="6">
    <location>
        <begin position="501"/>
        <end position="521"/>
    </location>
</feature>
<dbReference type="AlphaFoldDB" id="A0A2C9A0H6"/>
<feature type="transmembrane region" description="Helical" evidence="6">
    <location>
        <begin position="241"/>
        <end position="263"/>
    </location>
</feature>
<evidence type="ECO:0000313" key="9">
    <source>
        <dbReference type="Proteomes" id="UP000219440"/>
    </source>
</evidence>
<feature type="transmembrane region" description="Helical" evidence="6">
    <location>
        <begin position="283"/>
        <end position="306"/>
    </location>
</feature>
<keyword evidence="4 6" id="KW-1133">Transmembrane helix</keyword>
<dbReference type="GO" id="GO:0005886">
    <property type="term" value="C:plasma membrane"/>
    <property type="evidence" value="ECO:0007669"/>
    <property type="project" value="UniProtKB-SubCell"/>
</dbReference>
<feature type="transmembrane region" description="Helical" evidence="6">
    <location>
        <begin position="413"/>
        <end position="437"/>
    </location>
</feature>
<name>A0A2C9A0H6_9MICO</name>
<feature type="transmembrane region" description="Helical" evidence="6">
    <location>
        <begin position="470"/>
        <end position="489"/>
    </location>
</feature>
<evidence type="ECO:0000256" key="2">
    <source>
        <dbReference type="ARBA" id="ARBA00022475"/>
    </source>
</evidence>
<keyword evidence="9" id="KW-1185">Reference proteome</keyword>
<dbReference type="Proteomes" id="UP000219440">
    <property type="component" value="Unassembled WGS sequence"/>
</dbReference>
<proteinExistence type="predicted"/>
<feature type="transmembrane region" description="Helical" evidence="6">
    <location>
        <begin position="141"/>
        <end position="158"/>
    </location>
</feature>
<evidence type="ECO:0000259" key="7">
    <source>
        <dbReference type="Pfam" id="PF05425"/>
    </source>
</evidence>
<dbReference type="Pfam" id="PF05425">
    <property type="entry name" value="CopD"/>
    <property type="match status" value="1"/>
</dbReference>
<protein>
    <submittedName>
        <fullName evidence="8">Putative copper resistance protein D</fullName>
    </submittedName>
</protein>
<dbReference type="Pfam" id="PF09678">
    <property type="entry name" value="Caa3_CtaG"/>
    <property type="match status" value="1"/>
</dbReference>
<reference evidence="8 9" key="1">
    <citation type="submission" date="2017-09" db="EMBL/GenBank/DDBJ databases">
        <authorList>
            <person name="Ehlers B."/>
            <person name="Leendertz F.H."/>
        </authorList>
    </citation>
    <scope>NUCLEOTIDE SEQUENCE [LARGE SCALE GENOMIC DNA]</scope>
    <source>
        <strain evidence="8 9">CGMCC 1.05381</strain>
    </source>
</reference>
<keyword evidence="2" id="KW-1003">Cell membrane</keyword>
<accession>A0A2C9A0H6</accession>